<dbReference type="Pfam" id="PF02515">
    <property type="entry name" value="CoA_transf_3"/>
    <property type="match status" value="1"/>
</dbReference>
<protein>
    <submittedName>
        <fullName evidence="1">Crotonobetainyl-CoA:carnitine CoA-transferase CaiB</fullName>
    </submittedName>
</protein>
<accession>A0A1M7YAE9</accession>
<dbReference type="InterPro" id="IPR003673">
    <property type="entry name" value="CoA-Trfase_fam_III"/>
</dbReference>
<dbReference type="InterPro" id="IPR023606">
    <property type="entry name" value="CoA-Trfase_III_dom_1_sf"/>
</dbReference>
<evidence type="ECO:0000313" key="2">
    <source>
        <dbReference type="Proteomes" id="UP000184603"/>
    </source>
</evidence>
<dbReference type="PANTHER" id="PTHR48228:SF5">
    <property type="entry name" value="ALPHA-METHYLACYL-COA RACEMASE"/>
    <property type="match status" value="1"/>
</dbReference>
<keyword evidence="2" id="KW-1185">Reference proteome</keyword>
<dbReference type="STRING" id="1121416.SAMN02745220_02938"/>
<dbReference type="Proteomes" id="UP000184603">
    <property type="component" value="Unassembled WGS sequence"/>
</dbReference>
<dbReference type="PANTHER" id="PTHR48228">
    <property type="entry name" value="SUCCINYL-COA--D-CITRAMALATE COA-TRANSFERASE"/>
    <property type="match status" value="1"/>
</dbReference>
<dbReference type="OrthoDB" id="9781472at2"/>
<keyword evidence="1" id="KW-0808">Transferase</keyword>
<evidence type="ECO:0000313" key="1">
    <source>
        <dbReference type="EMBL" id="SHO49615.1"/>
    </source>
</evidence>
<dbReference type="SUPFAM" id="SSF89796">
    <property type="entry name" value="CoA-transferase family III (CaiB/BaiF)"/>
    <property type="match status" value="1"/>
</dbReference>
<gene>
    <name evidence="1" type="ORF">SAMN02745220_02938</name>
</gene>
<reference evidence="1 2" key="1">
    <citation type="submission" date="2016-12" db="EMBL/GenBank/DDBJ databases">
        <authorList>
            <person name="Song W.-J."/>
            <person name="Kurnit D.M."/>
        </authorList>
    </citation>
    <scope>NUCLEOTIDE SEQUENCE [LARGE SCALE GENOMIC DNA]</scope>
    <source>
        <strain evidence="1 2">DSM 18488</strain>
    </source>
</reference>
<name>A0A1M7YAE9_9BACT</name>
<dbReference type="GO" id="GO:0016740">
    <property type="term" value="F:transferase activity"/>
    <property type="evidence" value="ECO:0007669"/>
    <property type="project" value="UniProtKB-KW"/>
</dbReference>
<organism evidence="1 2">
    <name type="scientific">Desulfopila aestuarii DSM 18488</name>
    <dbReference type="NCBI Taxonomy" id="1121416"/>
    <lineage>
        <taxon>Bacteria</taxon>
        <taxon>Pseudomonadati</taxon>
        <taxon>Thermodesulfobacteriota</taxon>
        <taxon>Desulfobulbia</taxon>
        <taxon>Desulfobulbales</taxon>
        <taxon>Desulfocapsaceae</taxon>
        <taxon>Desulfopila</taxon>
    </lineage>
</organism>
<proteinExistence type="predicted"/>
<dbReference type="InterPro" id="IPR044855">
    <property type="entry name" value="CoA-Trfase_III_dom3_sf"/>
</dbReference>
<dbReference type="EMBL" id="FRFE01000014">
    <property type="protein sequence ID" value="SHO49615.1"/>
    <property type="molecule type" value="Genomic_DNA"/>
</dbReference>
<sequence>MLNCGALDGVRVLDLSRLLPGPYCSMILADHGADVLAVEDSRFQKDGLFFGEINRNKRHMSLNLKTEDGLDIFYRLAEKADVVLEGFRPGVARRLGVDYEKLSGMNPRLIYCSITGYGQSGPMRDVAGHDVNYLATAGVLDLIGETDNPPSIPGVQIADIMGGAMQAAVGILLALYNREKSGAGQYIDISMTDGILGLLTLPRFFQNTKGESPRRSDVTLSHRYGCYNTYRTADGRHVAIGAVENRFWKKLCELLGASHYAPLQYSQSHRQEIVDWLRTVFATKPLAHWQELLGGQDVCFSTIAELDEVMSSSLFREREMVCEYESVDGATLTTLGIPVKLSVTPGALKTAPASFGAHTDTVLKELGYTPEQITELRARNVV</sequence>
<dbReference type="Gene3D" id="3.40.50.10540">
    <property type="entry name" value="Crotonobetainyl-coa:carnitine coa-transferase, domain 1"/>
    <property type="match status" value="1"/>
</dbReference>
<dbReference type="RefSeq" id="WP_073614283.1">
    <property type="nucleotide sequence ID" value="NZ_FRFE01000014.1"/>
</dbReference>
<dbReference type="InterPro" id="IPR050509">
    <property type="entry name" value="CoA-transferase_III"/>
</dbReference>
<dbReference type="AlphaFoldDB" id="A0A1M7YAE9"/>
<dbReference type="Gene3D" id="3.30.1540.10">
    <property type="entry name" value="formyl-coa transferase, domain 3"/>
    <property type="match status" value="1"/>
</dbReference>